<dbReference type="InterPro" id="IPR007657">
    <property type="entry name" value="Glycosyltransferase_61"/>
</dbReference>
<evidence type="ECO:0000256" key="4">
    <source>
        <dbReference type="ARBA" id="ARBA00023180"/>
    </source>
</evidence>
<keyword evidence="5" id="KW-0472">Membrane</keyword>
<organism evidence="7">
    <name type="scientific">Salix viminalis</name>
    <name type="common">Common osier</name>
    <name type="synonym">Basket willow</name>
    <dbReference type="NCBI Taxonomy" id="40686"/>
    <lineage>
        <taxon>Eukaryota</taxon>
        <taxon>Viridiplantae</taxon>
        <taxon>Streptophyta</taxon>
        <taxon>Embryophyta</taxon>
        <taxon>Tracheophyta</taxon>
        <taxon>Spermatophyta</taxon>
        <taxon>Magnoliopsida</taxon>
        <taxon>eudicotyledons</taxon>
        <taxon>Gunneridae</taxon>
        <taxon>Pentapetalae</taxon>
        <taxon>rosids</taxon>
        <taxon>fabids</taxon>
        <taxon>Malpighiales</taxon>
        <taxon>Salicaceae</taxon>
        <taxon>Saliceae</taxon>
        <taxon>Salix</taxon>
    </lineage>
</organism>
<evidence type="ECO:0000256" key="1">
    <source>
        <dbReference type="ARBA" id="ARBA00004323"/>
    </source>
</evidence>
<dbReference type="PANTHER" id="PTHR20961">
    <property type="entry name" value="GLYCOSYLTRANSFERASE"/>
    <property type="match status" value="1"/>
</dbReference>
<comment type="subcellular location">
    <subcellularLocation>
        <location evidence="1">Golgi apparatus membrane</location>
        <topology evidence="1">Single-pass type II membrane protein</topology>
    </subcellularLocation>
</comment>
<evidence type="ECO:0000313" key="7">
    <source>
        <dbReference type="EMBL" id="VFU40472.1"/>
    </source>
</evidence>
<accession>A0A6N2LGY1</accession>
<evidence type="ECO:0000256" key="3">
    <source>
        <dbReference type="ARBA" id="ARBA00022679"/>
    </source>
</evidence>
<feature type="domain" description="Glycosyltransferase 61 catalytic" evidence="6">
    <location>
        <begin position="188"/>
        <end position="292"/>
    </location>
</feature>
<reference evidence="7" key="1">
    <citation type="submission" date="2019-03" db="EMBL/GenBank/DDBJ databases">
        <authorList>
            <person name="Mank J."/>
            <person name="Almeida P."/>
        </authorList>
    </citation>
    <scope>NUCLEOTIDE SEQUENCE</scope>
    <source>
        <strain evidence="7">78183</strain>
    </source>
</reference>
<dbReference type="Pfam" id="PF04577">
    <property type="entry name" value="Glyco_transf_61"/>
    <property type="match status" value="2"/>
</dbReference>
<feature type="domain" description="Glycosyltransferase 61 catalytic" evidence="6">
    <location>
        <begin position="746"/>
        <end position="849"/>
    </location>
</feature>
<dbReference type="InterPro" id="IPR049625">
    <property type="entry name" value="Glyco_transf_61_cat"/>
</dbReference>
<evidence type="ECO:0000256" key="5">
    <source>
        <dbReference type="SAM" id="Phobius"/>
    </source>
</evidence>
<keyword evidence="5" id="KW-0812">Transmembrane</keyword>
<dbReference type="AlphaFoldDB" id="A0A6N2LGY1"/>
<keyword evidence="3" id="KW-0808">Transferase</keyword>
<name>A0A6N2LGY1_SALVM</name>
<dbReference type="GO" id="GO:0016763">
    <property type="term" value="F:pentosyltransferase activity"/>
    <property type="evidence" value="ECO:0007669"/>
    <property type="project" value="UniProtKB-ARBA"/>
</dbReference>
<protein>
    <recommendedName>
        <fullName evidence="6">Glycosyltransferase 61 catalytic domain-containing protein</fullName>
    </recommendedName>
</protein>
<keyword evidence="4" id="KW-0325">Glycoprotein</keyword>
<dbReference type="PANTHER" id="PTHR20961:SF5">
    <property type="entry name" value="GLYCOSYLTRANSFERASE-RELATED"/>
    <property type="match status" value="1"/>
</dbReference>
<dbReference type="EMBL" id="CAADRP010001545">
    <property type="protein sequence ID" value="VFU40472.1"/>
    <property type="molecule type" value="Genomic_DNA"/>
</dbReference>
<gene>
    <name evidence="7" type="ORF">SVIM_LOCUS232085</name>
</gene>
<dbReference type="GO" id="GO:0000139">
    <property type="term" value="C:Golgi membrane"/>
    <property type="evidence" value="ECO:0007669"/>
    <property type="project" value="UniProtKB-SubCell"/>
</dbReference>
<proteinExistence type="predicted"/>
<evidence type="ECO:0000259" key="6">
    <source>
        <dbReference type="Pfam" id="PF04577"/>
    </source>
</evidence>
<evidence type="ECO:0000256" key="2">
    <source>
        <dbReference type="ARBA" id="ARBA00022676"/>
    </source>
</evidence>
<sequence length="943" mass="106402">MDEKTELRCNIMGRSEFCEMKGDIRIDGNSSTAFIVSSETDILTAENTSWSIRPYARKEALGEKDFARKWSVKPVTSRLDIARCTRNHSVPAILFSAGGYSGNFFHAFTDIIIPLYSTARTFNREVQFLMTDRKPWWIAKFKTLFEALSRYEIIDIDDRHDVHCFHSLTIGLKGRNNKELSIDSSTSPYSMKDFRKFLRSWYSLKKITAAIIRDGDKRKPRLLIIPRKRSRSFTNVGEIAQLAESLSYQVIVAEPGPDVSGFAKIINSCDVLMGVHGAGLTNIVFLPENAILIQVVPFGMLEWASRASFEDPAKDMNIRYLDYKIKVEESTLIQQYPADHEVLRDPSAIGKQGWVAFRSIYLDKQNVTLDVERFRPTLYQTLLARSFSKHEQKKLGYWALLACLFIALSFFINFKPFMGPLSVLNLRLSTGEDEKLHLFDDTDSSLQIAKETINSTSIVNDTGSSHEEAEIMSSALTVNDTDSSHGESEIRDTKIIVNNATSRSQEVVVFKESLAQIMKTNDSSNPPQFVNEKDTSMVNNTNSSLPEATDANAGTKNSTVEPLCTFMGRSDFCKIKGDIRIDGNSHTVFIVSSEIDILAAENTSWCIRPYARKGDQAAMGAVREWTVKLVAGASHILPQCTQNHSVPAILFSAGGYSGNHFHSFADIIVPLFITSRPYNGDVQFLITNGLTAWISKLKTLMKALSRYQPISIDYRQDIHCYDSMTVGLIRRTSKELSIDPSNSPYSMKDFRQFLRSSYSLKRTMAIKIRNGSRKRPRLVIISRKRSRAFTNVGEIVSMAKRLGFRVVVAEPDADVSGFAKIINSCDVMMGVHGAGLTNMVFLPEKAVLVQVIPIGGTEWLSKTYFEEPAKDMNIRYLDYKIRLEESTLIHQYPADHVVLRDPSEIWKQGWSAVQSIYLSKQNVTLDVNRFRPTLVKALEILHQ</sequence>
<keyword evidence="2" id="KW-0328">Glycosyltransferase</keyword>
<feature type="transmembrane region" description="Helical" evidence="5">
    <location>
        <begin position="395"/>
        <end position="414"/>
    </location>
</feature>
<keyword evidence="5" id="KW-1133">Transmembrane helix</keyword>